<dbReference type="GO" id="GO:0003755">
    <property type="term" value="F:peptidyl-prolyl cis-trans isomerase activity"/>
    <property type="evidence" value="ECO:0007669"/>
    <property type="project" value="UniProtKB-UniRule"/>
</dbReference>
<dbReference type="SUPFAM" id="SSF50891">
    <property type="entry name" value="Cyclophilin-like"/>
    <property type="match status" value="1"/>
</dbReference>
<evidence type="ECO:0000256" key="1">
    <source>
        <dbReference type="ARBA" id="ARBA00000971"/>
    </source>
</evidence>
<accession>A0A0D3IL90</accession>
<dbReference type="GO" id="GO:0016018">
    <property type="term" value="F:cyclosporin A binding"/>
    <property type="evidence" value="ECO:0007669"/>
    <property type="project" value="TreeGrafter"/>
</dbReference>
<evidence type="ECO:0000256" key="3">
    <source>
        <dbReference type="ARBA" id="ARBA00023235"/>
    </source>
</evidence>
<organism evidence="6 7">
    <name type="scientific">Emiliania huxleyi (strain CCMP1516)</name>
    <dbReference type="NCBI Taxonomy" id="280463"/>
    <lineage>
        <taxon>Eukaryota</taxon>
        <taxon>Haptista</taxon>
        <taxon>Haptophyta</taxon>
        <taxon>Prymnesiophyceae</taxon>
        <taxon>Isochrysidales</taxon>
        <taxon>Noelaerhabdaceae</taxon>
        <taxon>Emiliania</taxon>
    </lineage>
</organism>
<dbReference type="STRING" id="2903.R1DBV4"/>
<dbReference type="PIRSF" id="PIRSF001467">
    <property type="entry name" value="Peptidylpro_ismrse"/>
    <property type="match status" value="1"/>
</dbReference>
<reference evidence="7" key="1">
    <citation type="journal article" date="2013" name="Nature">
        <title>Pan genome of the phytoplankton Emiliania underpins its global distribution.</title>
        <authorList>
            <person name="Read B.A."/>
            <person name="Kegel J."/>
            <person name="Klute M.J."/>
            <person name="Kuo A."/>
            <person name="Lefebvre S.C."/>
            <person name="Maumus F."/>
            <person name="Mayer C."/>
            <person name="Miller J."/>
            <person name="Monier A."/>
            <person name="Salamov A."/>
            <person name="Young J."/>
            <person name="Aguilar M."/>
            <person name="Claverie J.M."/>
            <person name="Frickenhaus S."/>
            <person name="Gonzalez K."/>
            <person name="Herman E.K."/>
            <person name="Lin Y.C."/>
            <person name="Napier J."/>
            <person name="Ogata H."/>
            <person name="Sarno A.F."/>
            <person name="Shmutz J."/>
            <person name="Schroeder D."/>
            <person name="de Vargas C."/>
            <person name="Verret F."/>
            <person name="von Dassow P."/>
            <person name="Valentin K."/>
            <person name="Van de Peer Y."/>
            <person name="Wheeler G."/>
            <person name="Dacks J.B."/>
            <person name="Delwiche C.F."/>
            <person name="Dyhrman S.T."/>
            <person name="Glockner G."/>
            <person name="John U."/>
            <person name="Richards T."/>
            <person name="Worden A.Z."/>
            <person name="Zhang X."/>
            <person name="Grigoriev I.V."/>
            <person name="Allen A.E."/>
            <person name="Bidle K."/>
            <person name="Borodovsky M."/>
            <person name="Bowler C."/>
            <person name="Brownlee C."/>
            <person name="Cock J.M."/>
            <person name="Elias M."/>
            <person name="Gladyshev V.N."/>
            <person name="Groth M."/>
            <person name="Guda C."/>
            <person name="Hadaegh A."/>
            <person name="Iglesias-Rodriguez M.D."/>
            <person name="Jenkins J."/>
            <person name="Jones B.M."/>
            <person name="Lawson T."/>
            <person name="Leese F."/>
            <person name="Lindquist E."/>
            <person name="Lobanov A."/>
            <person name="Lomsadze A."/>
            <person name="Malik S.B."/>
            <person name="Marsh M.E."/>
            <person name="Mackinder L."/>
            <person name="Mock T."/>
            <person name="Mueller-Roeber B."/>
            <person name="Pagarete A."/>
            <person name="Parker M."/>
            <person name="Probert I."/>
            <person name="Quesneville H."/>
            <person name="Raines C."/>
            <person name="Rensing S.A."/>
            <person name="Riano-Pachon D.M."/>
            <person name="Richier S."/>
            <person name="Rokitta S."/>
            <person name="Shiraiwa Y."/>
            <person name="Soanes D.M."/>
            <person name="van der Giezen M."/>
            <person name="Wahlund T.M."/>
            <person name="Williams B."/>
            <person name="Wilson W."/>
            <person name="Wolfe G."/>
            <person name="Wurch L.L."/>
        </authorList>
    </citation>
    <scope>NUCLEOTIDE SEQUENCE</scope>
</reference>
<dbReference type="GO" id="GO:0006457">
    <property type="term" value="P:protein folding"/>
    <property type="evidence" value="ECO:0007669"/>
    <property type="project" value="InterPro"/>
</dbReference>
<dbReference type="EC" id="5.2.1.8" evidence="4"/>
<dbReference type="InterPro" id="IPR029000">
    <property type="entry name" value="Cyclophilin-like_dom_sf"/>
</dbReference>
<keyword evidence="3 4" id="KW-0413">Isomerase</keyword>
<dbReference type="PANTHER" id="PTHR11071:SF561">
    <property type="entry name" value="PEPTIDYL-PROLYL CIS-TRANS ISOMERASE D-RELATED"/>
    <property type="match status" value="1"/>
</dbReference>
<dbReference type="Gene3D" id="2.40.100.10">
    <property type="entry name" value="Cyclophilin-like"/>
    <property type="match status" value="1"/>
</dbReference>
<sequence length="164" mass="17311">MMPKQVYFDMSIGGEPAGRIEMGLFGGAVPKTAENFRALCTGEKGFGYADSPFHRVIPGFMCQGGDFTNENGTGGKSIYGTKFEDENFDLGHGGPGTLSMANAGPNTNGSQFFICTSDTSFLDGKHCVFGKVTSGMDVVKRIEKEGSQSGATRRPVRVAACGVV</sequence>
<feature type="domain" description="PPIase cyclophilin-type" evidence="5">
    <location>
        <begin position="7"/>
        <end position="163"/>
    </location>
</feature>
<dbReference type="EnsemblProtists" id="EOD12025">
    <property type="protein sequence ID" value="EOD12025"/>
    <property type="gene ID" value="EMIHUDRAFT_557962"/>
</dbReference>
<dbReference type="InterPro" id="IPR002130">
    <property type="entry name" value="Cyclophilin-type_PPIase_dom"/>
</dbReference>
<dbReference type="GO" id="GO:0005737">
    <property type="term" value="C:cytoplasm"/>
    <property type="evidence" value="ECO:0007669"/>
    <property type="project" value="TreeGrafter"/>
</dbReference>
<reference evidence="6" key="2">
    <citation type="submission" date="2024-10" db="UniProtKB">
        <authorList>
            <consortium name="EnsemblProtists"/>
        </authorList>
    </citation>
    <scope>IDENTIFICATION</scope>
</reference>
<dbReference type="InterPro" id="IPR020892">
    <property type="entry name" value="Cyclophilin-type_PPIase_CS"/>
</dbReference>
<dbReference type="eggNOG" id="KOG0865">
    <property type="taxonomic scope" value="Eukaryota"/>
</dbReference>
<dbReference type="FunFam" id="2.40.100.10:FF:000013">
    <property type="entry name" value="Peptidyl-prolyl cis-trans isomerase"/>
    <property type="match status" value="1"/>
</dbReference>
<keyword evidence="2 4" id="KW-0697">Rotamase</keyword>
<dbReference type="HOGENOM" id="CLU_012062_4_2_1"/>
<dbReference type="KEGG" id="ehx:EMIHUDRAFT_557962"/>
<evidence type="ECO:0000313" key="7">
    <source>
        <dbReference type="Proteomes" id="UP000013827"/>
    </source>
</evidence>
<dbReference type="InterPro" id="IPR024936">
    <property type="entry name" value="Cyclophilin-type_PPIase"/>
</dbReference>
<comment type="similarity">
    <text evidence="4">Belongs to the cyclophilin-type PPIase family.</text>
</comment>
<name>A0A0D3IL90_EMIH1</name>
<dbReference type="AlphaFoldDB" id="A0A0D3IL90"/>
<proteinExistence type="inferred from homology"/>
<dbReference type="PROSITE" id="PS00170">
    <property type="entry name" value="CSA_PPIASE_1"/>
    <property type="match status" value="1"/>
</dbReference>
<evidence type="ECO:0000313" key="6">
    <source>
        <dbReference type="EnsemblProtists" id="EOD12025"/>
    </source>
</evidence>
<evidence type="ECO:0000259" key="5">
    <source>
        <dbReference type="PROSITE" id="PS50072"/>
    </source>
</evidence>
<dbReference type="PaxDb" id="2903-EOD12025"/>
<protein>
    <recommendedName>
        <fullName evidence="4">Peptidyl-prolyl cis-trans isomerase</fullName>
        <shortName evidence="4">PPIase</shortName>
        <ecNumber evidence="4">5.2.1.8</ecNumber>
    </recommendedName>
</protein>
<dbReference type="PROSITE" id="PS50072">
    <property type="entry name" value="CSA_PPIASE_2"/>
    <property type="match status" value="1"/>
</dbReference>
<dbReference type="PRINTS" id="PR00153">
    <property type="entry name" value="CSAPPISMRASE"/>
</dbReference>
<dbReference type="Pfam" id="PF00160">
    <property type="entry name" value="Pro_isomerase"/>
    <property type="match status" value="1"/>
</dbReference>
<dbReference type="GeneID" id="17258170"/>
<evidence type="ECO:0000256" key="4">
    <source>
        <dbReference type="RuleBase" id="RU363019"/>
    </source>
</evidence>
<dbReference type="PANTHER" id="PTHR11071">
    <property type="entry name" value="PEPTIDYL-PROLYL CIS-TRANS ISOMERASE"/>
    <property type="match status" value="1"/>
</dbReference>
<comment type="function">
    <text evidence="4">PPIases accelerate the folding of proteins. It catalyzes the cis-trans isomerization of proline imidic peptide bonds in oligopeptides.</text>
</comment>
<comment type="catalytic activity">
    <reaction evidence="1 4">
        <text>[protein]-peptidylproline (omega=180) = [protein]-peptidylproline (omega=0)</text>
        <dbReference type="Rhea" id="RHEA:16237"/>
        <dbReference type="Rhea" id="RHEA-COMP:10747"/>
        <dbReference type="Rhea" id="RHEA-COMP:10748"/>
        <dbReference type="ChEBI" id="CHEBI:83833"/>
        <dbReference type="ChEBI" id="CHEBI:83834"/>
        <dbReference type="EC" id="5.2.1.8"/>
    </reaction>
</comment>
<dbReference type="Proteomes" id="UP000013827">
    <property type="component" value="Unassembled WGS sequence"/>
</dbReference>
<keyword evidence="7" id="KW-1185">Reference proteome</keyword>
<evidence type="ECO:0000256" key="2">
    <source>
        <dbReference type="ARBA" id="ARBA00023110"/>
    </source>
</evidence>
<dbReference type="RefSeq" id="XP_005764454.1">
    <property type="nucleotide sequence ID" value="XM_005764397.1"/>
</dbReference>